<dbReference type="PANTHER" id="PTHR35526:SF3">
    <property type="entry name" value="ANTI-SIGMA-F FACTOR RSBW"/>
    <property type="match status" value="1"/>
</dbReference>
<evidence type="ECO:0000313" key="3">
    <source>
        <dbReference type="Proteomes" id="UP000783742"/>
    </source>
</evidence>
<keyword evidence="2" id="KW-0547">Nucleotide-binding</keyword>
<keyword evidence="3" id="KW-1185">Reference proteome</keyword>
<dbReference type="InterPro" id="IPR003594">
    <property type="entry name" value="HATPase_dom"/>
</dbReference>
<dbReference type="GO" id="GO:0005524">
    <property type="term" value="F:ATP binding"/>
    <property type="evidence" value="ECO:0007669"/>
    <property type="project" value="UniProtKB-KW"/>
</dbReference>
<protein>
    <submittedName>
        <fullName evidence="2">ATP-binding protein</fullName>
    </submittedName>
</protein>
<name>A0ABS6FDT0_9FIRM</name>
<dbReference type="PANTHER" id="PTHR35526">
    <property type="entry name" value="ANTI-SIGMA-F FACTOR RSBW-RELATED"/>
    <property type="match status" value="1"/>
</dbReference>
<comment type="caution">
    <text evidence="2">The sequence shown here is derived from an EMBL/GenBank/DDBJ whole genome shotgun (WGS) entry which is preliminary data.</text>
</comment>
<organism evidence="2 3">
    <name type="scientific">Peptoniphilus ovalis</name>
    <dbReference type="NCBI Taxonomy" id="2841503"/>
    <lineage>
        <taxon>Bacteria</taxon>
        <taxon>Bacillati</taxon>
        <taxon>Bacillota</taxon>
        <taxon>Tissierellia</taxon>
        <taxon>Tissierellales</taxon>
        <taxon>Peptoniphilaceae</taxon>
        <taxon>Peptoniphilus</taxon>
    </lineage>
</organism>
<gene>
    <name evidence="2" type="ORF">KQI68_00620</name>
</gene>
<evidence type="ECO:0000259" key="1">
    <source>
        <dbReference type="Pfam" id="PF13581"/>
    </source>
</evidence>
<dbReference type="EMBL" id="JAHLQO010000001">
    <property type="protein sequence ID" value="MBU5668334.1"/>
    <property type="molecule type" value="Genomic_DNA"/>
</dbReference>
<proteinExistence type="predicted"/>
<accession>A0ABS6FDT0</accession>
<dbReference type="InterPro" id="IPR050267">
    <property type="entry name" value="Anti-sigma-factor_SerPK"/>
</dbReference>
<dbReference type="Proteomes" id="UP000783742">
    <property type="component" value="Unassembled WGS sequence"/>
</dbReference>
<reference evidence="2 3" key="1">
    <citation type="submission" date="2021-06" db="EMBL/GenBank/DDBJ databases">
        <authorList>
            <person name="Sun Q."/>
            <person name="Li D."/>
        </authorList>
    </citation>
    <scope>NUCLEOTIDE SEQUENCE [LARGE SCALE GENOMIC DNA]</scope>
    <source>
        <strain evidence="2 3">MSJ-1</strain>
    </source>
</reference>
<dbReference type="RefSeq" id="WP_216548012.1">
    <property type="nucleotide sequence ID" value="NZ_JAHLQO010000001.1"/>
</dbReference>
<feature type="domain" description="Histidine kinase/HSP90-like ATPase" evidence="1">
    <location>
        <begin position="20"/>
        <end position="119"/>
    </location>
</feature>
<evidence type="ECO:0000313" key="2">
    <source>
        <dbReference type="EMBL" id="MBU5668334.1"/>
    </source>
</evidence>
<sequence length="130" mass="14817">MNTLYNYKGFVNSDLSLIKTFLDTAISKLNPYIIDEDKLFDIKVILNELVINGAMHGNCEDLNKKVYLDLILNEDFLKIIVKDEGRGVEFDTSLYDCTKKHCNGRGLVIVEALTDKLILNNNEVIAIKYL</sequence>
<dbReference type="Pfam" id="PF13581">
    <property type="entry name" value="HATPase_c_2"/>
    <property type="match status" value="1"/>
</dbReference>
<dbReference type="CDD" id="cd16936">
    <property type="entry name" value="HATPase_RsbW-like"/>
    <property type="match status" value="1"/>
</dbReference>
<keyword evidence="2" id="KW-0067">ATP-binding</keyword>